<dbReference type="KEGG" id="pdio:PDMSB3_0001.1"/>
<dbReference type="AlphaFoldDB" id="A0A5Q4Z2U8"/>
<proteinExistence type="predicted"/>
<sequence>MRIGRRWKLPPQFGHTLRSLVSAHTSQKVHSYVQIMASDAFGGSDLPHPSQDGLSSSMVAPRFQGSEVRNRLSPVGQCKWRRLPGIDSETSIPANAAHAYSTVTSALSITRA</sequence>
<organism evidence="1 2">
    <name type="scientific">Paraburkholderia dioscoreae</name>
    <dbReference type="NCBI Taxonomy" id="2604047"/>
    <lineage>
        <taxon>Bacteria</taxon>
        <taxon>Pseudomonadati</taxon>
        <taxon>Pseudomonadota</taxon>
        <taxon>Betaproteobacteria</taxon>
        <taxon>Burkholderiales</taxon>
        <taxon>Burkholderiaceae</taxon>
        <taxon>Paraburkholderia</taxon>
    </lineage>
</organism>
<protein>
    <submittedName>
        <fullName evidence="1">Uncharacterized protein</fullName>
    </submittedName>
</protein>
<evidence type="ECO:0000313" key="1">
    <source>
        <dbReference type="EMBL" id="VVD31304.1"/>
    </source>
</evidence>
<evidence type="ECO:0000313" key="2">
    <source>
        <dbReference type="Proteomes" id="UP000325811"/>
    </source>
</evidence>
<name>A0A5Q4Z2U8_9BURK</name>
<reference evidence="1 2" key="1">
    <citation type="submission" date="2019-08" db="EMBL/GenBank/DDBJ databases">
        <authorList>
            <person name="Herpell B J."/>
        </authorList>
    </citation>
    <scope>NUCLEOTIDE SEQUENCE [LARGE SCALE GENOMIC DNA]</scope>
    <source>
        <strain evidence="2">Msb3</strain>
    </source>
</reference>
<dbReference type="EMBL" id="LR699554">
    <property type="protein sequence ID" value="VVD31304.1"/>
    <property type="molecule type" value="Genomic_DNA"/>
</dbReference>
<dbReference type="Proteomes" id="UP000325811">
    <property type="component" value="Chromosome II"/>
</dbReference>
<keyword evidence="2" id="KW-1185">Reference proteome</keyword>
<accession>A0A5Q4Z2U8</accession>
<gene>
    <name evidence="1" type="ORF">PDMSB3_0001</name>
</gene>